<gene>
    <name evidence="1" type="ORF">OWV82_005016</name>
</gene>
<dbReference type="Proteomes" id="UP001164539">
    <property type="component" value="Chromosome 2"/>
</dbReference>
<sequence>MLAIFHKAFAHPPEELKSPASQKVSKTPKLPEETLNDFLSRHPDNTFAMNFGHAAVLAYVRPDRPYSVRQRLFCGFDDIYCLFMGTLNNLCSLNRQYGLTKGANEAMFVIEAYRTLRDRGPYPADQVVKGLEGSFAFVVYDSKAGTVFAALGSDGGEKLYWGIAADGSVVISDNLEVIKEGCAKSFAPFPTGCIFHSEEGLMSFEHPMNKMRAMPRVDSEGVVCGANFKVDKYTRVNSIPRVGSETNWTHWDSH</sequence>
<evidence type="ECO:0000313" key="1">
    <source>
        <dbReference type="EMBL" id="KAJ4726278.1"/>
    </source>
</evidence>
<reference evidence="1 2" key="1">
    <citation type="journal article" date="2023" name="Science">
        <title>Complex scaffold remodeling in plant triterpene biosynthesis.</title>
        <authorList>
            <person name="De La Pena R."/>
            <person name="Hodgson H."/>
            <person name="Liu J.C."/>
            <person name="Stephenson M.J."/>
            <person name="Martin A.C."/>
            <person name="Owen C."/>
            <person name="Harkess A."/>
            <person name="Leebens-Mack J."/>
            <person name="Jimenez L.E."/>
            <person name="Osbourn A."/>
            <person name="Sattely E.S."/>
        </authorList>
    </citation>
    <scope>NUCLEOTIDE SEQUENCE [LARGE SCALE GENOMIC DNA]</scope>
    <source>
        <strain evidence="2">cv. JPN11</strain>
        <tissue evidence="1">Leaf</tissue>
    </source>
</reference>
<protein>
    <submittedName>
        <fullName evidence="1">Stem-specific protein TSJT1-like</fullName>
    </submittedName>
</protein>
<dbReference type="EMBL" id="CM051395">
    <property type="protein sequence ID" value="KAJ4726278.1"/>
    <property type="molecule type" value="Genomic_DNA"/>
</dbReference>
<accession>A0ACC1YTB7</accession>
<keyword evidence="2" id="KW-1185">Reference proteome</keyword>
<comment type="caution">
    <text evidence="1">The sequence shown here is derived from an EMBL/GenBank/DDBJ whole genome shotgun (WGS) entry which is preliminary data.</text>
</comment>
<proteinExistence type="predicted"/>
<name>A0ACC1YTB7_MELAZ</name>
<organism evidence="1 2">
    <name type="scientific">Melia azedarach</name>
    <name type="common">Chinaberry tree</name>
    <dbReference type="NCBI Taxonomy" id="155640"/>
    <lineage>
        <taxon>Eukaryota</taxon>
        <taxon>Viridiplantae</taxon>
        <taxon>Streptophyta</taxon>
        <taxon>Embryophyta</taxon>
        <taxon>Tracheophyta</taxon>
        <taxon>Spermatophyta</taxon>
        <taxon>Magnoliopsida</taxon>
        <taxon>eudicotyledons</taxon>
        <taxon>Gunneridae</taxon>
        <taxon>Pentapetalae</taxon>
        <taxon>rosids</taxon>
        <taxon>malvids</taxon>
        <taxon>Sapindales</taxon>
        <taxon>Meliaceae</taxon>
        <taxon>Melia</taxon>
    </lineage>
</organism>
<evidence type="ECO:0000313" key="2">
    <source>
        <dbReference type="Proteomes" id="UP001164539"/>
    </source>
</evidence>